<keyword evidence="2" id="KW-0813">Transport</keyword>
<dbReference type="CDD" id="cd17472">
    <property type="entry name" value="MFS_YajR_like"/>
    <property type="match status" value="1"/>
</dbReference>
<feature type="transmembrane region" description="Helical" evidence="7">
    <location>
        <begin position="212"/>
        <end position="234"/>
    </location>
</feature>
<feature type="transmembrane region" description="Helical" evidence="7">
    <location>
        <begin position="131"/>
        <end position="150"/>
    </location>
</feature>
<keyword evidence="4 7" id="KW-0812">Transmembrane</keyword>
<accession>A0A0C5VAS1</accession>
<dbReference type="SUPFAM" id="SSF103473">
    <property type="entry name" value="MFS general substrate transporter"/>
    <property type="match status" value="1"/>
</dbReference>
<reference evidence="9 10" key="1">
    <citation type="submission" date="2014-01" db="EMBL/GenBank/DDBJ databases">
        <title>Full genme sequencing of cellulolytic bacterium Gynuella sunshinyii YC6258T gen. nov., sp. nov.</title>
        <authorList>
            <person name="Khan H."/>
            <person name="Chung E.J."/>
            <person name="Chung Y.R."/>
        </authorList>
    </citation>
    <scope>NUCLEOTIDE SEQUENCE [LARGE SCALE GENOMIC DNA]</scope>
    <source>
        <strain evidence="9 10">YC6258</strain>
    </source>
</reference>
<dbReference type="InterPro" id="IPR050171">
    <property type="entry name" value="MFS_Transporters"/>
</dbReference>
<dbReference type="Proteomes" id="UP000032266">
    <property type="component" value="Chromosome"/>
</dbReference>
<feature type="domain" description="Major facilitator superfamily (MFS) profile" evidence="8">
    <location>
        <begin position="8"/>
        <end position="389"/>
    </location>
</feature>
<protein>
    <submittedName>
        <fullName evidence="9">Arabinose efflux permease</fullName>
    </submittedName>
</protein>
<evidence type="ECO:0000256" key="1">
    <source>
        <dbReference type="ARBA" id="ARBA00004651"/>
    </source>
</evidence>
<feature type="transmembrane region" description="Helical" evidence="7">
    <location>
        <begin position="44"/>
        <end position="63"/>
    </location>
</feature>
<evidence type="ECO:0000259" key="8">
    <source>
        <dbReference type="PROSITE" id="PS50850"/>
    </source>
</evidence>
<keyword evidence="5 7" id="KW-1133">Transmembrane helix</keyword>
<dbReference type="HOGENOM" id="CLU_001265_10_0_6"/>
<dbReference type="InterPro" id="IPR036259">
    <property type="entry name" value="MFS_trans_sf"/>
</dbReference>
<dbReference type="AlphaFoldDB" id="A0A0C5VAS1"/>
<dbReference type="GO" id="GO:0022857">
    <property type="term" value="F:transmembrane transporter activity"/>
    <property type="evidence" value="ECO:0007669"/>
    <property type="project" value="InterPro"/>
</dbReference>
<proteinExistence type="predicted"/>
<evidence type="ECO:0000256" key="3">
    <source>
        <dbReference type="ARBA" id="ARBA00022475"/>
    </source>
</evidence>
<feature type="transmembrane region" description="Helical" evidence="7">
    <location>
        <begin position="7"/>
        <end position="32"/>
    </location>
</feature>
<feature type="transmembrane region" description="Helical" evidence="7">
    <location>
        <begin position="246"/>
        <end position="266"/>
    </location>
</feature>
<dbReference type="Gene3D" id="1.20.1250.20">
    <property type="entry name" value="MFS general substrate transporter like domains"/>
    <property type="match status" value="1"/>
</dbReference>
<feature type="transmembrane region" description="Helical" evidence="7">
    <location>
        <begin position="336"/>
        <end position="360"/>
    </location>
</feature>
<dbReference type="KEGG" id="gsn:YC6258_04408"/>
<evidence type="ECO:0000313" key="10">
    <source>
        <dbReference type="Proteomes" id="UP000032266"/>
    </source>
</evidence>
<feature type="transmembrane region" description="Helical" evidence="7">
    <location>
        <begin position="75"/>
        <end position="93"/>
    </location>
</feature>
<dbReference type="EMBL" id="CP007142">
    <property type="protein sequence ID" value="AJQ96440.1"/>
    <property type="molecule type" value="Genomic_DNA"/>
</dbReference>
<name>A0A0C5VAS1_9GAMM</name>
<feature type="transmembrane region" description="Helical" evidence="7">
    <location>
        <begin position="273"/>
        <end position="291"/>
    </location>
</feature>
<evidence type="ECO:0000256" key="2">
    <source>
        <dbReference type="ARBA" id="ARBA00022448"/>
    </source>
</evidence>
<keyword evidence="3" id="KW-1003">Cell membrane</keyword>
<feature type="transmembrane region" description="Helical" evidence="7">
    <location>
        <begin position="366"/>
        <end position="383"/>
    </location>
</feature>
<gene>
    <name evidence="9" type="ORF">YC6258_04408</name>
</gene>
<dbReference type="PANTHER" id="PTHR23517:SF2">
    <property type="entry name" value="MULTIDRUG RESISTANCE PROTEIN MDTH"/>
    <property type="match status" value="1"/>
</dbReference>
<organism evidence="9 10">
    <name type="scientific">Gynuella sunshinyii YC6258</name>
    <dbReference type="NCBI Taxonomy" id="1445510"/>
    <lineage>
        <taxon>Bacteria</taxon>
        <taxon>Pseudomonadati</taxon>
        <taxon>Pseudomonadota</taxon>
        <taxon>Gammaproteobacteria</taxon>
        <taxon>Oceanospirillales</taxon>
        <taxon>Saccharospirillaceae</taxon>
        <taxon>Gynuella</taxon>
    </lineage>
</organism>
<feature type="transmembrane region" description="Helical" evidence="7">
    <location>
        <begin position="297"/>
        <end position="315"/>
    </location>
</feature>
<dbReference type="Pfam" id="PF07690">
    <property type="entry name" value="MFS_1"/>
    <property type="match status" value="1"/>
</dbReference>
<evidence type="ECO:0000256" key="4">
    <source>
        <dbReference type="ARBA" id="ARBA00022692"/>
    </source>
</evidence>
<dbReference type="STRING" id="1445510.YC6258_04408"/>
<dbReference type="InterPro" id="IPR005829">
    <property type="entry name" value="Sugar_transporter_CS"/>
</dbReference>
<evidence type="ECO:0000256" key="6">
    <source>
        <dbReference type="ARBA" id="ARBA00023136"/>
    </source>
</evidence>
<dbReference type="PANTHER" id="PTHR23517">
    <property type="entry name" value="RESISTANCE PROTEIN MDTM, PUTATIVE-RELATED-RELATED"/>
    <property type="match status" value="1"/>
</dbReference>
<evidence type="ECO:0000256" key="5">
    <source>
        <dbReference type="ARBA" id="ARBA00022989"/>
    </source>
</evidence>
<keyword evidence="6 7" id="KW-0472">Membrane</keyword>
<dbReference type="PROSITE" id="PS50850">
    <property type="entry name" value="MFS"/>
    <property type="match status" value="1"/>
</dbReference>
<dbReference type="GO" id="GO:0005886">
    <property type="term" value="C:plasma membrane"/>
    <property type="evidence" value="ECO:0007669"/>
    <property type="project" value="UniProtKB-SubCell"/>
</dbReference>
<evidence type="ECO:0000256" key="7">
    <source>
        <dbReference type="SAM" id="Phobius"/>
    </source>
</evidence>
<dbReference type="InterPro" id="IPR020846">
    <property type="entry name" value="MFS_dom"/>
</dbReference>
<dbReference type="InterPro" id="IPR011701">
    <property type="entry name" value="MFS"/>
</dbReference>
<dbReference type="RefSeq" id="WP_044618443.1">
    <property type="nucleotide sequence ID" value="NZ_CP007142.1"/>
</dbReference>
<feature type="transmembrane region" description="Helical" evidence="7">
    <location>
        <begin position="156"/>
        <end position="178"/>
    </location>
</feature>
<dbReference type="PROSITE" id="PS00216">
    <property type="entry name" value="SUGAR_TRANSPORT_1"/>
    <property type="match status" value="1"/>
</dbReference>
<feature type="transmembrane region" description="Helical" evidence="7">
    <location>
        <begin position="99"/>
        <end position="119"/>
    </location>
</feature>
<keyword evidence="10" id="KW-1185">Reference proteome</keyword>
<comment type="subcellular location">
    <subcellularLocation>
        <location evidence="1">Cell membrane</location>
        <topology evidence="1">Multi-pass membrane protein</topology>
    </subcellularLocation>
</comment>
<dbReference type="OrthoDB" id="9764259at2"/>
<sequence length="453" mass="49366">MNKQERTAVLALTGVYVVRMLGLFMILPIMMTFGTELKGATPELLGIALGIYGISQALLQVPLGWLSDRIGRKKVIVSGLCLFALGSVVAAIAQDIQWIILGRCLQGAGAIASSTMALLTDLVREEHRTKAMAAVGISIGLSFTVAMMLGPWLATWFGLQGVFAATLLLALVAIFLVIKVVPNPEYQGGPVVVDHFFKAALRVSRNPSLLRLDAGVFILHMGMMSTFIIVPVMLEHAGLAAQSHGWLYMPVMILAFFLMVPFMIMAEKKNQMVRIFSLSILLLFISEVSLLTPAGNHWLTIGALLVLYFIAFNFLEAAMPSLISRICAVESKGTALGVFNTSQFLGAAIGGMLGGLVYSIWHKQGVIIMSSGMLVLWYVISIGQEVPARLVSLTLDLSEWHEEYWTSLQATLLALKGVETVSLEAKGRKVLVKFRQTEISENDIRQVLNRQAA</sequence>
<evidence type="ECO:0000313" key="9">
    <source>
        <dbReference type="EMBL" id="AJQ96440.1"/>
    </source>
</evidence>
<dbReference type="PATRIC" id="fig|1445510.3.peg.4372"/>